<feature type="compositionally biased region" description="Basic and acidic residues" evidence="1">
    <location>
        <begin position="84"/>
        <end position="101"/>
    </location>
</feature>
<comment type="caution">
    <text evidence="2">The sequence shown here is derived from an EMBL/GenBank/DDBJ whole genome shotgun (WGS) entry which is preliminary data.</text>
</comment>
<protein>
    <submittedName>
        <fullName evidence="2">Uncharacterized protein</fullName>
    </submittedName>
</protein>
<gene>
    <name evidence="2" type="ORF">OEA41_003216</name>
</gene>
<proteinExistence type="predicted"/>
<evidence type="ECO:0000313" key="3">
    <source>
        <dbReference type="Proteomes" id="UP001276659"/>
    </source>
</evidence>
<evidence type="ECO:0000256" key="1">
    <source>
        <dbReference type="SAM" id="MobiDB-lite"/>
    </source>
</evidence>
<sequence>MPSRSFRVQENGGPKPKQAINKRTAVVDAATDSIATGTARRKRRSISLSSGPDLTDISAYESPPTTLPTIDQNLAEAEAPQAKADVDQPSERKPQTLKERAQLMQANRARRHQGPPALKRERQPPEVAQPTRLPRFYY</sequence>
<evidence type="ECO:0000313" key="2">
    <source>
        <dbReference type="EMBL" id="KAK3171132.1"/>
    </source>
</evidence>
<dbReference type="Proteomes" id="UP001276659">
    <property type="component" value="Unassembled WGS sequence"/>
</dbReference>
<reference evidence="2" key="1">
    <citation type="submission" date="2022-11" db="EMBL/GenBank/DDBJ databases">
        <title>Chromosomal genome sequence assembly and mating type (MAT) locus characterization of the leprose asexual lichenized fungus Lepraria neglecta (Nyl.) Erichsen.</title>
        <authorList>
            <person name="Allen J.L."/>
            <person name="Pfeffer B."/>
        </authorList>
    </citation>
    <scope>NUCLEOTIDE SEQUENCE</scope>
    <source>
        <strain evidence="2">Allen 5258</strain>
    </source>
</reference>
<accession>A0AAE0DI47</accession>
<organism evidence="2 3">
    <name type="scientific">Lepraria neglecta</name>
    <dbReference type="NCBI Taxonomy" id="209136"/>
    <lineage>
        <taxon>Eukaryota</taxon>
        <taxon>Fungi</taxon>
        <taxon>Dikarya</taxon>
        <taxon>Ascomycota</taxon>
        <taxon>Pezizomycotina</taxon>
        <taxon>Lecanoromycetes</taxon>
        <taxon>OSLEUM clade</taxon>
        <taxon>Lecanoromycetidae</taxon>
        <taxon>Lecanorales</taxon>
        <taxon>Lecanorineae</taxon>
        <taxon>Stereocaulaceae</taxon>
        <taxon>Lepraria</taxon>
    </lineage>
</organism>
<feature type="region of interest" description="Disordered" evidence="1">
    <location>
        <begin position="1"/>
        <end position="138"/>
    </location>
</feature>
<dbReference type="AlphaFoldDB" id="A0AAE0DI47"/>
<name>A0AAE0DI47_9LECA</name>
<keyword evidence="3" id="KW-1185">Reference proteome</keyword>
<feature type="compositionally biased region" description="Polar residues" evidence="1">
    <location>
        <begin position="63"/>
        <end position="72"/>
    </location>
</feature>
<dbReference type="EMBL" id="JASNWA010000008">
    <property type="protein sequence ID" value="KAK3171132.1"/>
    <property type="molecule type" value="Genomic_DNA"/>
</dbReference>